<reference evidence="2" key="1">
    <citation type="submission" date="2022-03" db="EMBL/GenBank/DDBJ databases">
        <title>Streptomyces 7R015 and 7R016 isolated from Barleria lupulina in Thailand.</title>
        <authorList>
            <person name="Kanchanasin P."/>
            <person name="Phongsopitanun W."/>
            <person name="Tanasupawat S."/>
        </authorList>
    </citation>
    <scope>NUCLEOTIDE SEQUENCE</scope>
    <source>
        <strain evidence="2">7R016</strain>
    </source>
</reference>
<evidence type="ECO:0000313" key="3">
    <source>
        <dbReference type="Proteomes" id="UP001165270"/>
    </source>
</evidence>
<gene>
    <name evidence="2" type="ORF">MQN93_11110</name>
</gene>
<feature type="domain" description="RNA polymerase sigma-70 region 4" evidence="1">
    <location>
        <begin position="8"/>
        <end position="36"/>
    </location>
</feature>
<dbReference type="InterPro" id="IPR007630">
    <property type="entry name" value="RNA_pol_sigma70_r4"/>
</dbReference>
<proteinExistence type="predicted"/>
<dbReference type="InterPro" id="IPR013324">
    <property type="entry name" value="RNA_pol_sigma_r3/r4-like"/>
</dbReference>
<sequence length="113" mass="11839">MSRDTRILIVACLTGHGMTLPEIASELGVSKETVRRDLQNAPAPEPPPVAADAVPDNALVLPLDEPLSEALRVLRSVHNGPDTAAQNVAAVRAAVRATADAVIDARTPHPART</sequence>
<organism evidence="2 3">
    <name type="scientific">Streptomyces spinosisporus</name>
    <dbReference type="NCBI Taxonomy" id="2927582"/>
    <lineage>
        <taxon>Bacteria</taxon>
        <taxon>Bacillati</taxon>
        <taxon>Actinomycetota</taxon>
        <taxon>Actinomycetes</taxon>
        <taxon>Kitasatosporales</taxon>
        <taxon>Streptomycetaceae</taxon>
        <taxon>Streptomyces</taxon>
    </lineage>
</organism>
<protein>
    <submittedName>
        <fullName evidence="2">DeoR family transcriptional regulator</fullName>
    </submittedName>
</protein>
<evidence type="ECO:0000259" key="1">
    <source>
        <dbReference type="Pfam" id="PF04545"/>
    </source>
</evidence>
<accession>A0ABS9XDW1</accession>
<comment type="caution">
    <text evidence="2">The sequence shown here is derived from an EMBL/GenBank/DDBJ whole genome shotgun (WGS) entry which is preliminary data.</text>
</comment>
<name>A0ABS9XDW1_9ACTN</name>
<dbReference type="RefSeq" id="WP_242709341.1">
    <property type="nucleotide sequence ID" value="NZ_JALDAX010000003.1"/>
</dbReference>
<dbReference type="Pfam" id="PF04545">
    <property type="entry name" value="Sigma70_r4"/>
    <property type="match status" value="1"/>
</dbReference>
<evidence type="ECO:0000313" key="2">
    <source>
        <dbReference type="EMBL" id="MCI3240272.1"/>
    </source>
</evidence>
<dbReference type="EMBL" id="JALDAX010000003">
    <property type="protein sequence ID" value="MCI3240272.1"/>
    <property type="molecule type" value="Genomic_DNA"/>
</dbReference>
<dbReference type="SUPFAM" id="SSF88659">
    <property type="entry name" value="Sigma3 and sigma4 domains of RNA polymerase sigma factors"/>
    <property type="match status" value="1"/>
</dbReference>
<dbReference type="Proteomes" id="UP001165270">
    <property type="component" value="Unassembled WGS sequence"/>
</dbReference>
<keyword evidence="3" id="KW-1185">Reference proteome</keyword>